<keyword evidence="2" id="KW-1185">Reference proteome</keyword>
<accession>A0ACC6PP00</accession>
<comment type="caution">
    <text evidence="1">The sequence shown here is derived from an EMBL/GenBank/DDBJ whole genome shotgun (WGS) entry which is preliminary data.</text>
</comment>
<protein>
    <submittedName>
        <fullName evidence="1">PRC-barrel domain containing protein</fullName>
    </submittedName>
</protein>
<reference evidence="1" key="1">
    <citation type="submission" date="2024-03" db="EMBL/GenBank/DDBJ databases">
        <title>Novel Streptomyces species of biotechnological and ecological value are a feature of Machair soil.</title>
        <authorList>
            <person name="Prole J.R."/>
            <person name="Goodfellow M."/>
            <person name="Allenby N."/>
            <person name="Ward A.C."/>
        </authorList>
    </citation>
    <scope>NUCLEOTIDE SEQUENCE</scope>
    <source>
        <strain evidence="1">MS2.AVA.5</strain>
    </source>
</reference>
<organism evidence="1 2">
    <name type="scientific">Streptomyces achmelvichensis</name>
    <dbReference type="NCBI Taxonomy" id="3134111"/>
    <lineage>
        <taxon>Bacteria</taxon>
        <taxon>Bacillati</taxon>
        <taxon>Actinomycetota</taxon>
        <taxon>Actinomycetes</taxon>
        <taxon>Kitasatosporales</taxon>
        <taxon>Streptomycetaceae</taxon>
        <taxon>Streptomyces</taxon>
    </lineage>
</organism>
<proteinExistence type="predicted"/>
<dbReference type="EMBL" id="JBBKAJ010000022">
    <property type="protein sequence ID" value="MEJ8633092.1"/>
    <property type="molecule type" value="Genomic_DNA"/>
</dbReference>
<evidence type="ECO:0000313" key="2">
    <source>
        <dbReference type="Proteomes" id="UP001377168"/>
    </source>
</evidence>
<evidence type="ECO:0000313" key="1">
    <source>
        <dbReference type="EMBL" id="MEJ8633092.1"/>
    </source>
</evidence>
<sequence length="121" mass="13044">MAVNSIWSYSAADGYSTGLSLTGFVVETSDGVVGHVDRQQDDTGVQHLVVDTGVWVFGKSVLIPAGLVTRIDVEAQKVFLGRTRDEIKSAPQFSRDSETGDIAYLSSVGRYYQELDAAQGI</sequence>
<dbReference type="Proteomes" id="UP001377168">
    <property type="component" value="Unassembled WGS sequence"/>
</dbReference>
<gene>
    <name evidence="1" type="ORF">WKI67_06755</name>
</gene>
<name>A0ACC6PP00_9ACTN</name>